<proteinExistence type="predicted"/>
<dbReference type="EMBL" id="JACVVK020000398">
    <property type="protein sequence ID" value="KAK7475680.1"/>
    <property type="molecule type" value="Genomic_DNA"/>
</dbReference>
<organism evidence="1 2">
    <name type="scientific">Batillaria attramentaria</name>
    <dbReference type="NCBI Taxonomy" id="370345"/>
    <lineage>
        <taxon>Eukaryota</taxon>
        <taxon>Metazoa</taxon>
        <taxon>Spiralia</taxon>
        <taxon>Lophotrochozoa</taxon>
        <taxon>Mollusca</taxon>
        <taxon>Gastropoda</taxon>
        <taxon>Caenogastropoda</taxon>
        <taxon>Sorbeoconcha</taxon>
        <taxon>Cerithioidea</taxon>
        <taxon>Batillariidae</taxon>
        <taxon>Batillaria</taxon>
    </lineage>
</organism>
<name>A0ABD0JLQ9_9CAEN</name>
<sequence>MSRTRQVLRNLFQPARWSHRMNVSVLEKTAWGPGVLSTTEELVEEGGGWVEGGDRTQSERRLDNAGRVYATVIEADTKDESTSKVQKPSRRTLGVGFRESTHTELPSGLRIHVVNILTTFVMNGSRTCSPIPTAVELVSKAFLVCLVDNVGQRSLAVL</sequence>
<reference evidence="1 2" key="1">
    <citation type="journal article" date="2023" name="Sci. Data">
        <title>Genome assembly of the Korean intertidal mud-creeper Batillaria attramentaria.</title>
        <authorList>
            <person name="Patra A.K."/>
            <person name="Ho P.T."/>
            <person name="Jun S."/>
            <person name="Lee S.J."/>
            <person name="Kim Y."/>
            <person name="Won Y.J."/>
        </authorList>
    </citation>
    <scope>NUCLEOTIDE SEQUENCE [LARGE SCALE GENOMIC DNA]</scope>
    <source>
        <strain evidence="1">Wonlab-2016</strain>
    </source>
</reference>
<protein>
    <submittedName>
        <fullName evidence="1">Uncharacterized protein</fullName>
    </submittedName>
</protein>
<dbReference type="Proteomes" id="UP001519460">
    <property type="component" value="Unassembled WGS sequence"/>
</dbReference>
<feature type="non-terminal residue" evidence="1">
    <location>
        <position position="158"/>
    </location>
</feature>
<gene>
    <name evidence="1" type="ORF">BaRGS_00033106</name>
</gene>
<comment type="caution">
    <text evidence="1">The sequence shown here is derived from an EMBL/GenBank/DDBJ whole genome shotgun (WGS) entry which is preliminary data.</text>
</comment>
<keyword evidence="2" id="KW-1185">Reference proteome</keyword>
<evidence type="ECO:0000313" key="2">
    <source>
        <dbReference type="Proteomes" id="UP001519460"/>
    </source>
</evidence>
<dbReference type="AlphaFoldDB" id="A0ABD0JLQ9"/>
<evidence type="ECO:0000313" key="1">
    <source>
        <dbReference type="EMBL" id="KAK7475680.1"/>
    </source>
</evidence>
<accession>A0ABD0JLQ9</accession>